<dbReference type="RefSeq" id="WP_271635638.1">
    <property type="nucleotide sequence ID" value="NZ_CP094970.1"/>
</dbReference>
<proteinExistence type="inferred from homology"/>
<protein>
    <recommendedName>
        <fullName evidence="2">cysteine-S-conjugate beta-lyase</fullName>
        <ecNumber evidence="2">4.4.1.13</ecNumber>
    </recommendedName>
</protein>
<keyword evidence="4" id="KW-0456">Lyase</keyword>
<evidence type="ECO:0000256" key="1">
    <source>
        <dbReference type="ARBA" id="ARBA00001933"/>
    </source>
</evidence>
<dbReference type="SUPFAM" id="SSF53383">
    <property type="entry name" value="PLP-dependent transferases"/>
    <property type="match status" value="1"/>
</dbReference>
<dbReference type="Proteomes" id="UP001164390">
    <property type="component" value="Chromosome"/>
</dbReference>
<evidence type="ECO:0000313" key="8">
    <source>
        <dbReference type="Proteomes" id="UP001164390"/>
    </source>
</evidence>
<dbReference type="EMBL" id="CP094970">
    <property type="protein sequence ID" value="UYM06719.1"/>
    <property type="molecule type" value="Genomic_DNA"/>
</dbReference>
<dbReference type="InterPro" id="IPR004839">
    <property type="entry name" value="Aminotransferase_I/II_large"/>
</dbReference>
<evidence type="ECO:0000259" key="6">
    <source>
        <dbReference type="Pfam" id="PF00155"/>
    </source>
</evidence>
<dbReference type="GO" id="GO:0030170">
    <property type="term" value="F:pyridoxal phosphate binding"/>
    <property type="evidence" value="ECO:0007669"/>
    <property type="project" value="InterPro"/>
</dbReference>
<sequence>MAQLPVDDIERLRQRRSVKWRAHDRDALPLPVAEMDFQLAPPIRRELHAAVDRSDTGYAYAGTDLTDALTGFAKRRWDWTIAPDSVTVVADVGVGCVELIRMLCKPGDGVVVNPPVYAPFFEWIAETGRQVVEAPLDGGLRLDLDALEAAFAKRPAVYLLCNPHNPVGRVHTPEELAAVVRLAAQYDVRVISDEVHAPLVLPGAAHTPLLTVPGADDVAIALVAASKAWNLAGLKCAQIVTASSEMRSVTDRLPVNVRYRVGHFGVIASVAAYTEGEAWLDDLLETLDARRDLLGRLLAESMPEVRWQRPDATYLGWLDCRAIGPDAEPYEKFLAAGVVTDPGPKFGTGGGGHVRLNLATSEEILTEAVERMSAA</sequence>
<dbReference type="CDD" id="cd00609">
    <property type="entry name" value="AAT_like"/>
    <property type="match status" value="1"/>
</dbReference>
<dbReference type="InterPro" id="IPR051798">
    <property type="entry name" value="Class-II_PLP-Dep_Aminotrans"/>
</dbReference>
<dbReference type="PANTHER" id="PTHR43525">
    <property type="entry name" value="PROTEIN MALY"/>
    <property type="match status" value="1"/>
</dbReference>
<keyword evidence="3" id="KW-0663">Pyridoxal phosphate</keyword>
<dbReference type="AlphaFoldDB" id="A0AA46YMK7"/>
<comment type="cofactor">
    <cofactor evidence="1">
        <name>pyridoxal 5'-phosphate</name>
        <dbReference type="ChEBI" id="CHEBI:597326"/>
    </cofactor>
</comment>
<evidence type="ECO:0000256" key="2">
    <source>
        <dbReference type="ARBA" id="ARBA00012224"/>
    </source>
</evidence>
<evidence type="ECO:0000256" key="4">
    <source>
        <dbReference type="ARBA" id="ARBA00023239"/>
    </source>
</evidence>
<dbReference type="Gene3D" id="3.40.640.10">
    <property type="entry name" value="Type I PLP-dependent aspartate aminotransferase-like (Major domain)"/>
    <property type="match status" value="1"/>
</dbReference>
<dbReference type="PANTHER" id="PTHR43525:SF2">
    <property type="entry name" value="CYSTATHIONINE BETA-LYASE-RELATED"/>
    <property type="match status" value="1"/>
</dbReference>
<dbReference type="GO" id="GO:0047804">
    <property type="term" value="F:cysteine-S-conjugate beta-lyase activity"/>
    <property type="evidence" value="ECO:0007669"/>
    <property type="project" value="UniProtKB-EC"/>
</dbReference>
<accession>A0AA46YMK7</accession>
<dbReference type="InterPro" id="IPR015424">
    <property type="entry name" value="PyrdxlP-dep_Trfase"/>
</dbReference>
<dbReference type="InterPro" id="IPR015422">
    <property type="entry name" value="PyrdxlP-dep_Trfase_small"/>
</dbReference>
<evidence type="ECO:0000313" key="7">
    <source>
        <dbReference type="EMBL" id="UYM06719.1"/>
    </source>
</evidence>
<dbReference type="KEGG" id="sgrg:L0C25_06515"/>
<organism evidence="7 8">
    <name type="scientific">Solicola gregarius</name>
    <dbReference type="NCBI Taxonomy" id="2908642"/>
    <lineage>
        <taxon>Bacteria</taxon>
        <taxon>Bacillati</taxon>
        <taxon>Actinomycetota</taxon>
        <taxon>Actinomycetes</taxon>
        <taxon>Propionibacteriales</taxon>
        <taxon>Nocardioidaceae</taxon>
        <taxon>Solicola</taxon>
    </lineage>
</organism>
<dbReference type="Gene3D" id="3.90.1150.10">
    <property type="entry name" value="Aspartate Aminotransferase, domain 1"/>
    <property type="match status" value="1"/>
</dbReference>
<comment type="similarity">
    <text evidence="5">Belongs to the class-II pyridoxal-phosphate-dependent aminotransferase family. MalY/PatB cystathionine beta-lyase subfamily.</text>
</comment>
<feature type="domain" description="Aminotransferase class I/classII large" evidence="6">
    <location>
        <begin position="62"/>
        <end position="371"/>
    </location>
</feature>
<evidence type="ECO:0000256" key="3">
    <source>
        <dbReference type="ARBA" id="ARBA00022898"/>
    </source>
</evidence>
<evidence type="ECO:0000256" key="5">
    <source>
        <dbReference type="ARBA" id="ARBA00037974"/>
    </source>
</evidence>
<gene>
    <name evidence="7" type="ORF">L0C25_06515</name>
</gene>
<dbReference type="Pfam" id="PF00155">
    <property type="entry name" value="Aminotran_1_2"/>
    <property type="match status" value="1"/>
</dbReference>
<keyword evidence="7" id="KW-0808">Transferase</keyword>
<name>A0AA46YMK7_9ACTN</name>
<keyword evidence="7" id="KW-0032">Aminotransferase</keyword>
<keyword evidence="8" id="KW-1185">Reference proteome</keyword>
<dbReference type="GO" id="GO:0008483">
    <property type="term" value="F:transaminase activity"/>
    <property type="evidence" value="ECO:0007669"/>
    <property type="project" value="UniProtKB-KW"/>
</dbReference>
<reference evidence="7" key="1">
    <citation type="submission" date="2022-01" db="EMBL/GenBank/DDBJ databases">
        <title>Nocardioidaceae gen. sp. A5X3R13.</title>
        <authorList>
            <person name="Lopez Marin M.A."/>
            <person name="Uhlik O."/>
        </authorList>
    </citation>
    <scope>NUCLEOTIDE SEQUENCE</scope>
    <source>
        <strain evidence="7">A5X3R13</strain>
    </source>
</reference>
<dbReference type="InterPro" id="IPR015421">
    <property type="entry name" value="PyrdxlP-dep_Trfase_major"/>
</dbReference>
<dbReference type="EC" id="4.4.1.13" evidence="2"/>